<protein>
    <submittedName>
        <fullName evidence="1">Uncharacterized protein</fullName>
    </submittedName>
</protein>
<organism evidence="1 2">
    <name type="scientific">Cryptomonas paramaecium</name>
    <dbReference type="NCBI Taxonomy" id="2898"/>
    <lineage>
        <taxon>Eukaryota</taxon>
        <taxon>Cryptophyceae</taxon>
        <taxon>Cryptomonadales</taxon>
        <taxon>Cryptomonadaceae</taxon>
        <taxon>Cryptomonas</taxon>
    </lineage>
</organism>
<keyword evidence="1" id="KW-0542">Nucleomorph</keyword>
<dbReference type="EMBL" id="CP002173">
    <property type="protein sequence ID" value="AEA38899.1"/>
    <property type="molecule type" value="Genomic_DNA"/>
</dbReference>
<reference evidence="1 2" key="1">
    <citation type="journal article" date="2011" name="Genome Biol. Evol.">
        <title>Complete nucleomorph genome sequence of the nonphotosynthetic alga Cryptomonas paramecium reveals a core nucleomorph gene set.</title>
        <authorList>
            <person name="Tanifuji G."/>
            <person name="Onodera N.T."/>
            <person name="Wheeler T.J."/>
            <person name="Dlutek M."/>
            <person name="Donaher N."/>
            <person name="Archibald J.M."/>
        </authorList>
    </citation>
    <scope>NUCLEOTIDE SEQUENCE [LARGE SCALE GENOMIC DNA]</scope>
    <source>
        <strain evidence="1 2">CCAP977/2A</strain>
    </source>
</reference>
<evidence type="ECO:0000313" key="1">
    <source>
        <dbReference type="EMBL" id="AEA38899.1"/>
    </source>
</evidence>
<dbReference type="Proteomes" id="UP000243423">
    <property type="component" value="Nucleomorph 2"/>
</dbReference>
<dbReference type="GeneID" id="10447139"/>
<proteinExistence type="predicted"/>
<dbReference type="AlphaFoldDB" id="F2HHV3"/>
<evidence type="ECO:0000313" key="2">
    <source>
        <dbReference type="Proteomes" id="UP000243423"/>
    </source>
</evidence>
<geneLocation type="nucleomorph" evidence="1"/>
<dbReference type="RefSeq" id="XP_003239797.1">
    <property type="nucleotide sequence ID" value="XM_003239749.1"/>
</dbReference>
<accession>F2HHV3</accession>
<gene>
    <name evidence="1" type="ORF">CPARA_2gp241</name>
</gene>
<name>F2HHV3_9CRYP</name>
<sequence length="63" mass="7904">MEYKNVFILYILRKLKTQRRIVRLVFIRTTEYRKIKLNVFSWKIKINYVISKFMSLDKNFEIL</sequence>